<dbReference type="Proteomes" id="UP001500962">
    <property type="component" value="Unassembled WGS sequence"/>
</dbReference>
<organism evidence="3 6">
    <name type="scientific">Halococcus dombrowskii</name>
    <dbReference type="NCBI Taxonomy" id="179637"/>
    <lineage>
        <taxon>Archaea</taxon>
        <taxon>Methanobacteriati</taxon>
        <taxon>Methanobacteriota</taxon>
        <taxon>Stenosarchaea group</taxon>
        <taxon>Halobacteria</taxon>
        <taxon>Halobacteriales</taxon>
        <taxon>Halococcaceae</taxon>
        <taxon>Halococcus</taxon>
    </lineage>
</organism>
<name>A0AAV3SI61_HALDO</name>
<reference evidence="4" key="2">
    <citation type="submission" date="2022-04" db="EMBL/GenBank/DDBJ databases">
        <title>Sequencing and genomic assembly of Halococcus dombrowskii.</title>
        <authorList>
            <person name="Lim S.W."/>
            <person name="MacLea K.S."/>
        </authorList>
    </citation>
    <scope>NUCLEOTIDE SEQUENCE</scope>
    <source>
        <strain evidence="4">H4</strain>
        <plasmid evidence="4">unnamed4</plasmid>
    </source>
</reference>
<dbReference type="EMBL" id="CP095009">
    <property type="protein sequence ID" value="UOO97296.1"/>
    <property type="molecule type" value="Genomic_DNA"/>
</dbReference>
<accession>A0AAV3SI61</accession>
<evidence type="ECO:0000313" key="6">
    <source>
        <dbReference type="Proteomes" id="UP001500962"/>
    </source>
</evidence>
<dbReference type="GeneID" id="71764039"/>
<evidence type="ECO:0000313" key="4">
    <source>
        <dbReference type="EMBL" id="UOO97296.1"/>
    </source>
</evidence>
<evidence type="ECO:0000256" key="2">
    <source>
        <dbReference type="SAM" id="Phobius"/>
    </source>
</evidence>
<keyword evidence="5" id="KW-1185">Reference proteome</keyword>
<evidence type="ECO:0000313" key="5">
    <source>
        <dbReference type="Proteomes" id="UP000830542"/>
    </source>
</evidence>
<reference evidence="3" key="1">
    <citation type="journal article" date="2014" name="Int. J. Syst. Evol. Microbiol.">
        <title>Complete genome sequence of Corynebacterium casei LMG S-19264T (=DSM 44701T), isolated from a smear-ripened cheese.</title>
        <authorList>
            <consortium name="US DOE Joint Genome Institute (JGI-PGF)"/>
            <person name="Walter F."/>
            <person name="Albersmeier A."/>
            <person name="Kalinowski J."/>
            <person name="Ruckert C."/>
        </authorList>
    </citation>
    <scope>NUCLEOTIDE SEQUENCE</scope>
    <source>
        <strain evidence="3">JCM 12289</strain>
    </source>
</reference>
<gene>
    <name evidence="3" type="ORF">GCM10008985_21920</name>
    <name evidence="4" type="ORF">MUK72_19285</name>
</gene>
<dbReference type="EMBL" id="BAAADN010000031">
    <property type="protein sequence ID" value="GAA0464664.1"/>
    <property type="molecule type" value="Genomic_DNA"/>
</dbReference>
<feature type="transmembrane region" description="Helical" evidence="2">
    <location>
        <begin position="34"/>
        <end position="58"/>
    </location>
</feature>
<sequence>MFDSDSESFADRERDRDQVLNAETRRALGHAARLIGVAVIGALTVIVALALAAATAILSAPWQLYVAVTAIIAIVLPVAVPYTMLRVYGLAHRDVVYVAKRAYREITVEIIALSGTSPASVAFIGSTDTDTDDAADSGSHNPVEDGSDDATPGFESEESAAESSIAHETADTTEPEP</sequence>
<keyword evidence="2" id="KW-0812">Transmembrane</keyword>
<reference evidence="3" key="3">
    <citation type="submission" date="2023-12" db="EMBL/GenBank/DDBJ databases">
        <authorList>
            <person name="Sun Q."/>
            <person name="Inoue M."/>
        </authorList>
    </citation>
    <scope>NUCLEOTIDE SEQUENCE</scope>
    <source>
        <strain evidence="3">JCM 12289</strain>
    </source>
</reference>
<evidence type="ECO:0000256" key="1">
    <source>
        <dbReference type="SAM" id="MobiDB-lite"/>
    </source>
</evidence>
<keyword evidence="4" id="KW-0614">Plasmid</keyword>
<keyword evidence="2" id="KW-1133">Transmembrane helix</keyword>
<keyword evidence="2" id="KW-0472">Membrane</keyword>
<evidence type="ECO:0000313" key="3">
    <source>
        <dbReference type="EMBL" id="GAA0464664.1"/>
    </source>
</evidence>
<dbReference type="AlphaFoldDB" id="A0AAV3SI61"/>
<dbReference type="Proteomes" id="UP000830542">
    <property type="component" value="Plasmid unnamed4"/>
</dbReference>
<dbReference type="RefSeq" id="WP_244706821.1">
    <property type="nucleotide sequence ID" value="NZ_BAAADN010000031.1"/>
</dbReference>
<dbReference type="KEGG" id="hdo:MUK72_19285"/>
<feature type="region of interest" description="Disordered" evidence="1">
    <location>
        <begin position="124"/>
        <end position="177"/>
    </location>
</feature>
<proteinExistence type="predicted"/>
<feature type="transmembrane region" description="Helical" evidence="2">
    <location>
        <begin position="64"/>
        <end position="85"/>
    </location>
</feature>
<protein>
    <submittedName>
        <fullName evidence="3">Uncharacterized protein</fullName>
    </submittedName>
</protein>
<geneLocation type="plasmid" evidence="4 5">
    <name>unnamed4</name>
</geneLocation>